<gene>
    <name evidence="3" type="ORF">B0A73_07450</name>
    <name evidence="2" type="ORF">IW18_10040</name>
</gene>
<evidence type="ECO:0000313" key="5">
    <source>
        <dbReference type="Proteomes" id="UP000198302"/>
    </source>
</evidence>
<comment type="caution">
    <text evidence="2">The sequence shown here is derived from an EMBL/GenBank/DDBJ whole genome shotgun (WGS) entry which is preliminary data.</text>
</comment>
<dbReference type="EMBL" id="JPRK01000008">
    <property type="protein sequence ID" value="KIO52867.1"/>
    <property type="molecule type" value="Genomic_DNA"/>
</dbReference>
<reference evidence="2 4" key="1">
    <citation type="submission" date="2015-01" db="EMBL/GenBank/DDBJ databases">
        <title>Genome of Flavobacterium hibernum DSM 12611.</title>
        <authorList>
            <person name="Stropko S.J."/>
            <person name="Pipes S.E."/>
            <person name="Newman J.D."/>
        </authorList>
    </citation>
    <scope>NUCLEOTIDE SEQUENCE [LARGE SCALE GENOMIC DNA]</scope>
    <source>
        <strain evidence="2 4">DSM 12611</strain>
    </source>
</reference>
<name>A0A0D0F406_9FLAO</name>
<feature type="region of interest" description="Disordered" evidence="1">
    <location>
        <begin position="174"/>
        <end position="196"/>
    </location>
</feature>
<dbReference type="EMBL" id="MUGX01000010">
    <property type="protein sequence ID" value="OXA88509.1"/>
    <property type="molecule type" value="Genomic_DNA"/>
</dbReference>
<accession>A0A0D0F406</accession>
<dbReference type="PROSITE" id="PS51257">
    <property type="entry name" value="PROKAR_LIPOPROTEIN"/>
    <property type="match status" value="1"/>
</dbReference>
<evidence type="ECO:0008006" key="6">
    <source>
        <dbReference type="Google" id="ProtNLM"/>
    </source>
</evidence>
<protein>
    <recommendedName>
        <fullName evidence="6">Lipoprotein</fullName>
    </recommendedName>
</protein>
<dbReference type="Proteomes" id="UP000032061">
    <property type="component" value="Unassembled WGS sequence"/>
</dbReference>
<dbReference type="OrthoDB" id="1423307at2"/>
<evidence type="ECO:0000313" key="2">
    <source>
        <dbReference type="EMBL" id="KIO52867.1"/>
    </source>
</evidence>
<dbReference type="AlphaFoldDB" id="A0A0D0F406"/>
<keyword evidence="5" id="KW-1185">Reference proteome</keyword>
<evidence type="ECO:0000313" key="4">
    <source>
        <dbReference type="Proteomes" id="UP000032061"/>
    </source>
</evidence>
<evidence type="ECO:0000256" key="1">
    <source>
        <dbReference type="SAM" id="MobiDB-lite"/>
    </source>
</evidence>
<proteinExistence type="predicted"/>
<dbReference type="Proteomes" id="UP000198302">
    <property type="component" value="Unassembled WGS sequence"/>
</dbReference>
<reference evidence="3 5" key="2">
    <citation type="submission" date="2016-11" db="EMBL/GenBank/DDBJ databases">
        <title>Whole genomes of Flavobacteriaceae.</title>
        <authorList>
            <person name="Stine C."/>
            <person name="Li C."/>
            <person name="Tadesse D."/>
        </authorList>
    </citation>
    <scope>NUCLEOTIDE SEQUENCE [LARGE SCALE GENOMIC DNA]</scope>
    <source>
        <strain evidence="3 5">ATCC 51468</strain>
    </source>
</reference>
<sequence>MKILFYSMLLIFIVSCQSKTSTPEEFINVNKVKKDVYKKDLSLLTVAIKVYYDSINSVLNPRYVTTLLGAKIDTVFYGNNGKIVFLALLTKKNEYAEKGMQYEGECYIAYKRNNIEFFDKLKYSSTSTESLEKASEMIRRIYLGEMNNIEGKYNINDTRFWDSRVWQEAKEMKEGRKSFEEMKKTHPENVYDPNDR</sequence>
<dbReference type="RefSeq" id="WP_041517447.1">
    <property type="nucleotide sequence ID" value="NZ_JPRK01000008.1"/>
</dbReference>
<organism evidence="2 4">
    <name type="scientific">Flavobacterium hibernum</name>
    <dbReference type="NCBI Taxonomy" id="37752"/>
    <lineage>
        <taxon>Bacteria</taxon>
        <taxon>Pseudomonadati</taxon>
        <taxon>Bacteroidota</taxon>
        <taxon>Flavobacteriia</taxon>
        <taxon>Flavobacteriales</taxon>
        <taxon>Flavobacteriaceae</taxon>
        <taxon>Flavobacterium</taxon>
    </lineage>
</organism>
<evidence type="ECO:0000313" key="3">
    <source>
        <dbReference type="EMBL" id="OXA88509.1"/>
    </source>
</evidence>